<feature type="transmembrane region" description="Helical" evidence="12">
    <location>
        <begin position="340"/>
        <end position="364"/>
    </location>
</feature>
<evidence type="ECO:0000256" key="6">
    <source>
        <dbReference type="ARBA" id="ARBA00022741"/>
    </source>
</evidence>
<dbReference type="Pfam" id="PF00512">
    <property type="entry name" value="HisKA"/>
    <property type="match status" value="2"/>
</dbReference>
<evidence type="ECO:0000256" key="4">
    <source>
        <dbReference type="ARBA" id="ARBA00022553"/>
    </source>
</evidence>
<evidence type="ECO:0000256" key="5">
    <source>
        <dbReference type="ARBA" id="ARBA00022679"/>
    </source>
</evidence>
<keyword evidence="12" id="KW-0472">Membrane</keyword>
<dbReference type="Pfam" id="PF02518">
    <property type="entry name" value="HATPase_c"/>
    <property type="match status" value="2"/>
</dbReference>
<dbReference type="PRINTS" id="PR00344">
    <property type="entry name" value="BCTRLSENSOR"/>
</dbReference>
<evidence type="ECO:0000259" key="14">
    <source>
        <dbReference type="PROSITE" id="PS50110"/>
    </source>
</evidence>
<reference evidence="16" key="1">
    <citation type="submission" date="2019-07" db="EMBL/GenBank/DDBJ databases">
        <title>Bacillus alkalisoli sp. nov. isolated from saline soil.</title>
        <authorList>
            <person name="Sun J.-Q."/>
            <person name="Xu L."/>
        </authorList>
    </citation>
    <scope>NUCLEOTIDE SEQUENCE [LARGE SCALE GENOMIC DNA]</scope>
    <source>
        <strain evidence="16">M4U3P1</strain>
    </source>
</reference>
<dbReference type="SUPFAM" id="SSF47384">
    <property type="entry name" value="Homodimeric domain of signal transducing histidine kinase"/>
    <property type="match status" value="2"/>
</dbReference>
<dbReference type="InterPro" id="IPR011006">
    <property type="entry name" value="CheY-like_superfamily"/>
</dbReference>
<keyword evidence="8" id="KW-0067">ATP-binding</keyword>
<name>A0A859FAU0_9BACI</name>
<feature type="modified residue" description="4-aspartylphosphate" evidence="10">
    <location>
        <position position="730"/>
    </location>
</feature>
<protein>
    <recommendedName>
        <fullName evidence="3">histidine kinase</fullName>
        <ecNumber evidence="3">2.7.13.3</ecNumber>
    </recommendedName>
</protein>
<dbReference type="SMART" id="SM00448">
    <property type="entry name" value="REC"/>
    <property type="match status" value="1"/>
</dbReference>
<dbReference type="InterPro" id="IPR003661">
    <property type="entry name" value="HisK_dim/P_dom"/>
</dbReference>
<feature type="domain" description="Response regulatory" evidence="14">
    <location>
        <begin position="680"/>
        <end position="797"/>
    </location>
</feature>
<dbReference type="FunFam" id="3.30.565.10:FF:000006">
    <property type="entry name" value="Sensor histidine kinase WalK"/>
    <property type="match status" value="1"/>
</dbReference>
<dbReference type="InterPro" id="IPR003594">
    <property type="entry name" value="HATPase_dom"/>
</dbReference>
<feature type="coiled-coil region" evidence="11">
    <location>
        <begin position="803"/>
        <end position="851"/>
    </location>
</feature>
<dbReference type="KEGG" id="psua:FLK61_26810"/>
<feature type="transmembrane region" description="Helical" evidence="12">
    <location>
        <begin position="254"/>
        <end position="273"/>
    </location>
</feature>
<dbReference type="CDD" id="cd00075">
    <property type="entry name" value="HATPase"/>
    <property type="match status" value="1"/>
</dbReference>
<evidence type="ECO:0000256" key="8">
    <source>
        <dbReference type="ARBA" id="ARBA00022840"/>
    </source>
</evidence>
<proteinExistence type="predicted"/>
<dbReference type="PANTHER" id="PTHR43047">
    <property type="entry name" value="TWO-COMPONENT HISTIDINE PROTEIN KINASE"/>
    <property type="match status" value="1"/>
</dbReference>
<evidence type="ECO:0000256" key="2">
    <source>
        <dbReference type="ARBA" id="ARBA00004651"/>
    </source>
</evidence>
<dbReference type="EC" id="2.7.13.3" evidence="3"/>
<dbReference type="GO" id="GO:0005886">
    <property type="term" value="C:plasma membrane"/>
    <property type="evidence" value="ECO:0007669"/>
    <property type="project" value="UniProtKB-SubCell"/>
</dbReference>
<dbReference type="CDD" id="cd00082">
    <property type="entry name" value="HisKA"/>
    <property type="match status" value="2"/>
</dbReference>
<keyword evidence="4 10" id="KW-0597">Phosphoprotein</keyword>
<organism evidence="15 16">
    <name type="scientific">Paenalkalicoccus suaedae</name>
    <dbReference type="NCBI Taxonomy" id="2592382"/>
    <lineage>
        <taxon>Bacteria</taxon>
        <taxon>Bacillati</taxon>
        <taxon>Bacillota</taxon>
        <taxon>Bacilli</taxon>
        <taxon>Bacillales</taxon>
        <taxon>Bacillaceae</taxon>
        <taxon>Paenalkalicoccus</taxon>
    </lineage>
</organism>
<dbReference type="Gene3D" id="1.10.287.130">
    <property type="match status" value="2"/>
</dbReference>
<keyword evidence="5" id="KW-0808">Transferase</keyword>
<dbReference type="InterPro" id="IPR001789">
    <property type="entry name" value="Sig_transdc_resp-reg_receiver"/>
</dbReference>
<feature type="transmembrane region" description="Helical" evidence="12">
    <location>
        <begin position="285"/>
        <end position="304"/>
    </location>
</feature>
<dbReference type="InterPro" id="IPR011622">
    <property type="entry name" value="7TMR_DISM_rcpt_extracell_dom2"/>
</dbReference>
<dbReference type="InterPro" id="IPR011623">
    <property type="entry name" value="7TMR_DISM_rcpt_extracell_dom1"/>
</dbReference>
<feature type="transmembrane region" description="Helical" evidence="12">
    <location>
        <begin position="188"/>
        <end position="210"/>
    </location>
</feature>
<keyword evidence="12" id="KW-1133">Transmembrane helix</keyword>
<dbReference type="InterPro" id="IPR005467">
    <property type="entry name" value="His_kinase_dom"/>
</dbReference>
<feature type="domain" description="Histidine kinase" evidence="13">
    <location>
        <begin position="429"/>
        <end position="643"/>
    </location>
</feature>
<evidence type="ECO:0000256" key="11">
    <source>
        <dbReference type="SAM" id="Coils"/>
    </source>
</evidence>
<dbReference type="SUPFAM" id="SSF52172">
    <property type="entry name" value="CheY-like"/>
    <property type="match status" value="1"/>
</dbReference>
<evidence type="ECO:0000256" key="12">
    <source>
        <dbReference type="SAM" id="Phobius"/>
    </source>
</evidence>
<dbReference type="RefSeq" id="WP_176008410.1">
    <property type="nucleotide sequence ID" value="NZ_CP041372.2"/>
</dbReference>
<evidence type="ECO:0000256" key="7">
    <source>
        <dbReference type="ARBA" id="ARBA00022777"/>
    </source>
</evidence>
<dbReference type="PANTHER" id="PTHR43047:SF64">
    <property type="entry name" value="HISTIDINE KINASE CONTAINING CHEY-HOMOLOGOUS RECEIVER DOMAIN AND PAS DOMAIN-RELATED"/>
    <property type="match status" value="1"/>
</dbReference>
<dbReference type="PROSITE" id="PS50109">
    <property type="entry name" value="HIS_KIN"/>
    <property type="match status" value="2"/>
</dbReference>
<dbReference type="Pfam" id="PF00072">
    <property type="entry name" value="Response_reg"/>
    <property type="match status" value="1"/>
</dbReference>
<comment type="catalytic activity">
    <reaction evidence="1">
        <text>ATP + protein L-histidine = ADP + protein N-phospho-L-histidine.</text>
        <dbReference type="EC" id="2.7.13.3"/>
    </reaction>
</comment>
<dbReference type="Pfam" id="PF07696">
    <property type="entry name" value="7TMR-DISMED2"/>
    <property type="match status" value="1"/>
</dbReference>
<keyword evidence="7" id="KW-0418">Kinase</keyword>
<evidence type="ECO:0000259" key="13">
    <source>
        <dbReference type="PROSITE" id="PS50109"/>
    </source>
</evidence>
<keyword evidence="11" id="KW-0175">Coiled coil</keyword>
<dbReference type="GO" id="GO:0000155">
    <property type="term" value="F:phosphorelay sensor kinase activity"/>
    <property type="evidence" value="ECO:0007669"/>
    <property type="project" value="InterPro"/>
</dbReference>
<dbReference type="InterPro" id="IPR036890">
    <property type="entry name" value="HATPase_C_sf"/>
</dbReference>
<evidence type="ECO:0000256" key="10">
    <source>
        <dbReference type="PROSITE-ProRule" id="PRU00169"/>
    </source>
</evidence>
<feature type="transmembrane region" description="Helical" evidence="12">
    <location>
        <begin position="310"/>
        <end position="328"/>
    </location>
</feature>
<dbReference type="SMART" id="SM00387">
    <property type="entry name" value="HATPase_c"/>
    <property type="match status" value="2"/>
</dbReference>
<dbReference type="CDD" id="cd17574">
    <property type="entry name" value="REC_OmpR"/>
    <property type="match status" value="1"/>
</dbReference>
<feature type="domain" description="Histidine kinase" evidence="13">
    <location>
        <begin position="858"/>
        <end position="1085"/>
    </location>
</feature>
<dbReference type="SUPFAM" id="SSF55874">
    <property type="entry name" value="ATPase domain of HSP90 chaperone/DNA topoisomerase II/histidine kinase"/>
    <property type="match status" value="2"/>
</dbReference>
<evidence type="ECO:0000256" key="3">
    <source>
        <dbReference type="ARBA" id="ARBA00012438"/>
    </source>
</evidence>
<dbReference type="PROSITE" id="PS50110">
    <property type="entry name" value="RESPONSE_REGULATORY"/>
    <property type="match status" value="1"/>
</dbReference>
<dbReference type="InterPro" id="IPR036097">
    <property type="entry name" value="HisK_dim/P_sf"/>
</dbReference>
<dbReference type="EMBL" id="CP041372">
    <property type="protein sequence ID" value="QKS70369.1"/>
    <property type="molecule type" value="Genomic_DNA"/>
</dbReference>
<dbReference type="Gene3D" id="3.30.565.10">
    <property type="entry name" value="Histidine kinase-like ATPase, C-terminal domain"/>
    <property type="match status" value="2"/>
</dbReference>
<dbReference type="SMART" id="SM00388">
    <property type="entry name" value="HisKA"/>
    <property type="match status" value="2"/>
</dbReference>
<keyword evidence="16" id="KW-1185">Reference proteome</keyword>
<evidence type="ECO:0000313" key="15">
    <source>
        <dbReference type="EMBL" id="QKS70369.1"/>
    </source>
</evidence>
<dbReference type="InterPro" id="IPR004358">
    <property type="entry name" value="Sig_transdc_His_kin-like_C"/>
</dbReference>
<dbReference type="GO" id="GO:0005524">
    <property type="term" value="F:ATP binding"/>
    <property type="evidence" value="ECO:0007669"/>
    <property type="project" value="UniProtKB-KW"/>
</dbReference>
<dbReference type="Pfam" id="PF07695">
    <property type="entry name" value="7TMR-DISM_7TM"/>
    <property type="match status" value="1"/>
</dbReference>
<gene>
    <name evidence="15" type="ORF">FLK61_26810</name>
</gene>
<dbReference type="Gene3D" id="3.40.50.2300">
    <property type="match status" value="1"/>
</dbReference>
<keyword evidence="12" id="KW-0812">Transmembrane</keyword>
<dbReference type="Proteomes" id="UP000318138">
    <property type="component" value="Chromosome"/>
</dbReference>
<keyword evidence="6" id="KW-0547">Nucleotide-binding</keyword>
<dbReference type="Gene3D" id="2.60.40.2380">
    <property type="match status" value="1"/>
</dbReference>
<evidence type="ECO:0000256" key="9">
    <source>
        <dbReference type="ARBA" id="ARBA00023012"/>
    </source>
</evidence>
<keyword evidence="9" id="KW-0902">Two-component regulatory system</keyword>
<accession>A0A859FAU0</accession>
<comment type="subcellular location">
    <subcellularLocation>
        <location evidence="2">Cell membrane</location>
        <topology evidence="2">Multi-pass membrane protein</topology>
    </subcellularLocation>
</comment>
<evidence type="ECO:0000313" key="16">
    <source>
        <dbReference type="Proteomes" id="UP000318138"/>
    </source>
</evidence>
<sequence>MGRKSILLLCIGLFMLSFISYPSKASNSVISEFQPLIEVNPYMSLFTDESGEMSLEDILQVEISEQFDYTGDAIPSYGYTNNTSYWVSFSINPIEFDDRSLLQLDNPTMDRVWLYKPLEDGSYQEIVSGDLLPYETRPINNRVFVFHLDLSGDEIKTYYMKLQSEGAMQIPLRLMAEERFITYSQLDYLILGLLAGLTAVMGLYNLFLYFSLRHKSYLYYVVFIAVNLMTFMAFSGLAYQFFWPELTWWNNRSIVFFIAATNLFAVIFANSFLEIPQRLPRANKFYYITVASNLVIIAILLFSYPLALNLVLIGTIMTLSFNITVAYISKNNGFVPARFFLLAWYVFIIGVLISIFTDLGFIPFTFITKYAWQITSIVELLLLSFALADKINSMRKEKEELEFDRQKNQLERLKTLERVDRLKDDFLTVTSHELRTPLAGIIGIAESLYDGAAGETSPLMRKNLSMIIVSGRRLSQLVNDITDFSKMKNNEIELFRSKVDLVELTSLVVAISETLIGDKEITIINKLSPSLPLVFADENRTQQILYNLLHNAIKYTESGTITLTSSEKEGCVYIHIEDTGQGISKDDLTRIFLPYETGSMETNGLGIGLSVTKRLLSMQQGKLEVESTLEVGTTFTFALPVYKTQSQVSQAVPVSKKELPIVSDYFLMQDEGRKSDRGRKILIADDEPINIQVLRNYLTLEGYEVIAVNNGIEVLEVLHERKDIDLVILDVMMPKLSGLRVCHEIRKSYSITELPIILLTAKNHSEDRIDAFEIGANDYIVKPFDRRELLARTATHLSLKESVKELTIKANELTEVNDRLEEKVFERTVEIQEINQQLRKKNKELMEIESSRMQLLSNISHELGTPITFLQGYLQMVREGIIDYNDHHYLELVQQKIKLLDRLIYDLFDLVKFESGRMSMDIELVNVEEWIESIQLVIEGETEHTSCDFYFLGNKGDIPAKEAELSIDMERMNQVIVNLVSNAIKHTDERGLLTFSITVNESGEELGFNGELILEIRDNGAGIEADKLPYIFERFFKSSSVNSSGGTGLGLAITKQIVDYHKGSIWVESELGVGTVFYIRLPLYISTLAQPISEEGTYG</sequence>
<evidence type="ECO:0000256" key="1">
    <source>
        <dbReference type="ARBA" id="ARBA00000085"/>
    </source>
</evidence>
<dbReference type="AlphaFoldDB" id="A0A859FAU0"/>
<feature type="transmembrane region" description="Helical" evidence="12">
    <location>
        <begin position="217"/>
        <end position="242"/>
    </location>
</feature>